<evidence type="ECO:0000313" key="10">
    <source>
        <dbReference type="Proteomes" id="UP000596660"/>
    </source>
</evidence>
<feature type="domain" description="NFD4 C-terminal" evidence="8">
    <location>
        <begin position="135"/>
        <end position="343"/>
    </location>
</feature>
<dbReference type="PANTHER" id="PTHR21576:SF22">
    <property type="entry name" value="F25A4.25 PROTEIN"/>
    <property type="match status" value="1"/>
</dbReference>
<evidence type="ECO:0008006" key="11">
    <source>
        <dbReference type="Google" id="ProtNLM"/>
    </source>
</evidence>
<keyword evidence="3 5" id="KW-1133">Transmembrane helix</keyword>
<dbReference type="Pfam" id="PF23262">
    <property type="entry name" value="NFD4_C"/>
    <property type="match status" value="1"/>
</dbReference>
<evidence type="ECO:0000256" key="4">
    <source>
        <dbReference type="ARBA" id="ARBA00023136"/>
    </source>
</evidence>
<keyword evidence="6" id="KW-0732">Signal</keyword>
<keyword evidence="4 5" id="KW-0472">Membrane</keyword>
<evidence type="ECO:0000313" key="9">
    <source>
        <dbReference type="EnsemblPlants" id="AUR62021761-RA:cds"/>
    </source>
</evidence>
<feature type="signal peptide" evidence="6">
    <location>
        <begin position="1"/>
        <end position="24"/>
    </location>
</feature>
<dbReference type="Gramene" id="AUR62021761-RA">
    <property type="protein sequence ID" value="AUR62021761-RA:cds"/>
    <property type="gene ID" value="AUR62021761"/>
</dbReference>
<feature type="transmembrane region" description="Helical" evidence="5">
    <location>
        <begin position="34"/>
        <end position="51"/>
    </location>
</feature>
<keyword evidence="2 5" id="KW-0812">Transmembrane</keyword>
<feature type="transmembrane region" description="Helical" evidence="5">
    <location>
        <begin position="273"/>
        <end position="294"/>
    </location>
</feature>
<evidence type="ECO:0000259" key="8">
    <source>
        <dbReference type="Pfam" id="PF23262"/>
    </source>
</evidence>
<feature type="transmembrane region" description="Helical" evidence="5">
    <location>
        <begin position="63"/>
        <end position="81"/>
    </location>
</feature>
<evidence type="ECO:0000259" key="7">
    <source>
        <dbReference type="Pfam" id="PF06813"/>
    </source>
</evidence>
<accession>A0A803M1C9</accession>
<dbReference type="Proteomes" id="UP000596660">
    <property type="component" value="Unplaced"/>
</dbReference>
<dbReference type="InterPro" id="IPR036259">
    <property type="entry name" value="MFS_trans_sf"/>
</dbReference>
<proteinExistence type="predicted"/>
<evidence type="ECO:0000256" key="3">
    <source>
        <dbReference type="ARBA" id="ARBA00022989"/>
    </source>
</evidence>
<dbReference type="SUPFAM" id="SSF103473">
    <property type="entry name" value="MFS general substrate transporter"/>
    <property type="match status" value="1"/>
</dbReference>
<dbReference type="PANTHER" id="PTHR21576">
    <property type="entry name" value="UNCHARACTERIZED NODULIN-LIKE PROTEIN"/>
    <property type="match status" value="1"/>
</dbReference>
<sequence length="354" mass="39213">MLALLPTTVTFSLMCLVKICPASGCDDKRHLNRFSLIALILAVFLMIIIILENVLEFPKWARLFALVVLLLLLGSPLRIALEAIGKGKCQTLLPEKEPLSDSIYLHESDEFVGEKAYNELSSTLNNIPPPAEENIDIMKAMQSFNFWLLFVSMSCGMGSGLATINNLSQIGQTLGYDTVKINTLVSLWSIWNFLGRFGAGYISDILLRQKGWTRPLMVAITQATMIAGHLVISSGFSGNLYIGTTLVGICYGAQWSLMPTITAEIFGVQHMGTIFNTIGIASPVGTYILSVWVIGHIYDKQAGEDNTCYGVQCFMVSFFILAFISLLGFLIALTLFFRTKAFYQSVVLRRLRFL</sequence>
<dbReference type="EnsemblPlants" id="AUR62021761-RA">
    <property type="protein sequence ID" value="AUR62021761-RA:cds"/>
    <property type="gene ID" value="AUR62021761"/>
</dbReference>
<protein>
    <recommendedName>
        <fullName evidence="11">Nodulin-like domain-containing protein</fullName>
    </recommendedName>
</protein>
<comment type="subcellular location">
    <subcellularLocation>
        <location evidence="1">Membrane</location>
        <topology evidence="1">Multi-pass membrane protein</topology>
    </subcellularLocation>
</comment>
<dbReference type="InterPro" id="IPR056555">
    <property type="entry name" value="NFD4_C"/>
</dbReference>
<dbReference type="InterPro" id="IPR010658">
    <property type="entry name" value="Nodulin-like"/>
</dbReference>
<organism evidence="9 10">
    <name type="scientific">Chenopodium quinoa</name>
    <name type="common">Quinoa</name>
    <dbReference type="NCBI Taxonomy" id="63459"/>
    <lineage>
        <taxon>Eukaryota</taxon>
        <taxon>Viridiplantae</taxon>
        <taxon>Streptophyta</taxon>
        <taxon>Embryophyta</taxon>
        <taxon>Tracheophyta</taxon>
        <taxon>Spermatophyta</taxon>
        <taxon>Magnoliopsida</taxon>
        <taxon>eudicotyledons</taxon>
        <taxon>Gunneridae</taxon>
        <taxon>Pentapetalae</taxon>
        <taxon>Caryophyllales</taxon>
        <taxon>Chenopodiaceae</taxon>
        <taxon>Chenopodioideae</taxon>
        <taxon>Atripliceae</taxon>
        <taxon>Chenopodium</taxon>
    </lineage>
</organism>
<keyword evidence="10" id="KW-1185">Reference proteome</keyword>
<evidence type="ECO:0000256" key="1">
    <source>
        <dbReference type="ARBA" id="ARBA00004141"/>
    </source>
</evidence>
<feature type="chain" id="PRO_5031069188" description="Nodulin-like domain-containing protein" evidence="6">
    <location>
        <begin position="25"/>
        <end position="354"/>
    </location>
</feature>
<feature type="domain" description="Nodulin-like" evidence="7">
    <location>
        <begin position="1"/>
        <end position="80"/>
    </location>
</feature>
<dbReference type="Pfam" id="PF06813">
    <property type="entry name" value="Nodulin-like"/>
    <property type="match status" value="1"/>
</dbReference>
<dbReference type="OMA" id="SIYLHES"/>
<feature type="transmembrane region" description="Helical" evidence="5">
    <location>
        <begin position="240"/>
        <end position="261"/>
    </location>
</feature>
<feature type="transmembrane region" description="Helical" evidence="5">
    <location>
        <begin position="314"/>
        <end position="337"/>
    </location>
</feature>
<dbReference type="GO" id="GO:0016020">
    <property type="term" value="C:membrane"/>
    <property type="evidence" value="ECO:0007669"/>
    <property type="project" value="UniProtKB-SubCell"/>
</dbReference>
<evidence type="ECO:0000256" key="5">
    <source>
        <dbReference type="SAM" id="Phobius"/>
    </source>
</evidence>
<evidence type="ECO:0000256" key="6">
    <source>
        <dbReference type="SAM" id="SignalP"/>
    </source>
</evidence>
<dbReference type="AlphaFoldDB" id="A0A803M1C9"/>
<name>A0A803M1C9_CHEQI</name>
<reference evidence="9" key="1">
    <citation type="journal article" date="2017" name="Nature">
        <title>The genome of Chenopodium quinoa.</title>
        <authorList>
            <person name="Jarvis D.E."/>
            <person name="Ho Y.S."/>
            <person name="Lightfoot D.J."/>
            <person name="Schmoeckel S.M."/>
            <person name="Li B."/>
            <person name="Borm T.J.A."/>
            <person name="Ohyanagi H."/>
            <person name="Mineta K."/>
            <person name="Michell C.T."/>
            <person name="Saber N."/>
            <person name="Kharbatia N.M."/>
            <person name="Rupper R.R."/>
            <person name="Sharp A.R."/>
            <person name="Dally N."/>
            <person name="Boughton B.A."/>
            <person name="Woo Y.H."/>
            <person name="Gao G."/>
            <person name="Schijlen E.G.W.M."/>
            <person name="Guo X."/>
            <person name="Momin A.A."/>
            <person name="Negrao S."/>
            <person name="Al-Babili S."/>
            <person name="Gehring C."/>
            <person name="Roessner U."/>
            <person name="Jung C."/>
            <person name="Murphy K."/>
            <person name="Arold S.T."/>
            <person name="Gojobori T."/>
            <person name="van der Linden C.G."/>
            <person name="van Loo E.N."/>
            <person name="Jellen E.N."/>
            <person name="Maughan P.J."/>
            <person name="Tester M."/>
        </authorList>
    </citation>
    <scope>NUCLEOTIDE SEQUENCE [LARGE SCALE GENOMIC DNA]</scope>
    <source>
        <strain evidence="9">cv. PI 614886</strain>
    </source>
</reference>
<feature type="transmembrane region" description="Helical" evidence="5">
    <location>
        <begin position="144"/>
        <end position="164"/>
    </location>
</feature>
<dbReference type="Gene3D" id="1.20.1250.20">
    <property type="entry name" value="MFS general substrate transporter like domains"/>
    <property type="match status" value="1"/>
</dbReference>
<reference evidence="9" key="2">
    <citation type="submission" date="2021-03" db="UniProtKB">
        <authorList>
            <consortium name="EnsemblPlants"/>
        </authorList>
    </citation>
    <scope>IDENTIFICATION</scope>
</reference>
<evidence type="ECO:0000256" key="2">
    <source>
        <dbReference type="ARBA" id="ARBA00022692"/>
    </source>
</evidence>